<dbReference type="PANTHER" id="PTHR37691:SF1">
    <property type="entry name" value="BLR3518 PROTEIN"/>
    <property type="match status" value="1"/>
</dbReference>
<protein>
    <submittedName>
        <fullName evidence="1">Intracellular sulfur oxidation DsrE/DsrF family protein</fullName>
    </submittedName>
</protein>
<dbReference type="InterPro" id="IPR003787">
    <property type="entry name" value="Sulphur_relay_DsrE/F-like"/>
</dbReference>
<evidence type="ECO:0000313" key="2">
    <source>
        <dbReference type="Proteomes" id="UP001266099"/>
    </source>
</evidence>
<dbReference type="SUPFAM" id="SSF75169">
    <property type="entry name" value="DsrEFH-like"/>
    <property type="match status" value="1"/>
</dbReference>
<dbReference type="InterPro" id="IPR027396">
    <property type="entry name" value="DsrEFH-like"/>
</dbReference>
<dbReference type="RefSeq" id="WP_309956836.1">
    <property type="nucleotide sequence ID" value="NZ_CP136414.1"/>
</dbReference>
<dbReference type="Gene3D" id="3.40.1260.10">
    <property type="entry name" value="DsrEFH-like"/>
    <property type="match status" value="1"/>
</dbReference>
<dbReference type="Proteomes" id="UP001266099">
    <property type="component" value="Unassembled WGS sequence"/>
</dbReference>
<keyword evidence="2" id="KW-1185">Reference proteome</keyword>
<accession>A0ABU1T383</accession>
<proteinExistence type="predicted"/>
<dbReference type="PANTHER" id="PTHR37691">
    <property type="entry name" value="BLR3518 PROTEIN"/>
    <property type="match status" value="1"/>
</dbReference>
<sequence length="114" mass="12425">MSELKLVFHVNENDRWPFTLRSVGNLIHSAASGKAVVVVNGSAVRSFSQLELEPKLFAKIAALAAAGVRFALCEVALNERQIKRELIPDYVETVPAGIVEIAKLQQSGYGYVKA</sequence>
<evidence type="ECO:0000313" key="1">
    <source>
        <dbReference type="EMBL" id="MDR6939837.1"/>
    </source>
</evidence>
<name>A0ABU1T383_9ACTO</name>
<dbReference type="Pfam" id="PF02635">
    <property type="entry name" value="DsrE"/>
    <property type="match status" value="1"/>
</dbReference>
<organism evidence="1 2">
    <name type="scientific">Arcanobacterium hippocoleae</name>
    <dbReference type="NCBI Taxonomy" id="149017"/>
    <lineage>
        <taxon>Bacteria</taxon>
        <taxon>Bacillati</taxon>
        <taxon>Actinomycetota</taxon>
        <taxon>Actinomycetes</taxon>
        <taxon>Actinomycetales</taxon>
        <taxon>Actinomycetaceae</taxon>
        <taxon>Arcanobacterium</taxon>
    </lineage>
</organism>
<comment type="caution">
    <text evidence="1">The sequence shown here is derived from an EMBL/GenBank/DDBJ whole genome shotgun (WGS) entry which is preliminary data.</text>
</comment>
<dbReference type="EMBL" id="JAVDUJ010000001">
    <property type="protein sequence ID" value="MDR6939837.1"/>
    <property type="molecule type" value="Genomic_DNA"/>
</dbReference>
<gene>
    <name evidence="1" type="ORF">J2S36_001380</name>
</gene>
<reference evidence="1 2" key="1">
    <citation type="submission" date="2023-07" db="EMBL/GenBank/DDBJ databases">
        <title>Sequencing the genomes of 1000 actinobacteria strains.</title>
        <authorList>
            <person name="Klenk H.-P."/>
        </authorList>
    </citation>
    <scope>NUCLEOTIDE SEQUENCE [LARGE SCALE GENOMIC DNA]</scope>
    <source>
        <strain evidence="1 2">DSM 15539</strain>
    </source>
</reference>